<evidence type="ECO:0000313" key="9">
    <source>
        <dbReference type="Proteomes" id="UP000198866"/>
    </source>
</evidence>
<proteinExistence type="inferred from homology"/>
<reference evidence="9" key="1">
    <citation type="submission" date="2016-10" db="EMBL/GenBank/DDBJ databases">
        <authorList>
            <person name="Varghese N."/>
            <person name="Submissions S."/>
        </authorList>
    </citation>
    <scope>NUCLEOTIDE SEQUENCE [LARGE SCALE GENOMIC DNA]</scope>
    <source>
        <strain evidence="9">LMG 26031</strain>
    </source>
</reference>
<evidence type="ECO:0000256" key="6">
    <source>
        <dbReference type="ARBA" id="ARBA00049117"/>
    </source>
</evidence>
<dbReference type="RefSeq" id="WP_090865305.1">
    <property type="nucleotide sequence ID" value="NZ_FNYE01000007.1"/>
</dbReference>
<dbReference type="GO" id="GO:0009236">
    <property type="term" value="P:cobalamin biosynthetic process"/>
    <property type="evidence" value="ECO:0007669"/>
    <property type="project" value="InterPro"/>
</dbReference>
<dbReference type="GO" id="GO:0000166">
    <property type="term" value="F:nucleotide binding"/>
    <property type="evidence" value="ECO:0007669"/>
    <property type="project" value="UniProtKB-KW"/>
</dbReference>
<comment type="catalytic activity">
    <reaction evidence="6">
        <text>GTP + H2O = GDP + phosphate + H(+)</text>
        <dbReference type="Rhea" id="RHEA:19669"/>
        <dbReference type="ChEBI" id="CHEBI:15377"/>
        <dbReference type="ChEBI" id="CHEBI:15378"/>
        <dbReference type="ChEBI" id="CHEBI:37565"/>
        <dbReference type="ChEBI" id="CHEBI:43474"/>
        <dbReference type="ChEBI" id="CHEBI:58189"/>
    </reaction>
    <physiologicalReaction direction="left-to-right" evidence="6">
        <dbReference type="Rhea" id="RHEA:19670"/>
    </physiologicalReaction>
</comment>
<dbReference type="AlphaFoldDB" id="A0A1H6WRZ0"/>
<sequence length="372" mass="40480">MQTQMRKIPVTIVTGFLGSGKTTLMRHILQHAGGLRIAVIVNEFGELGIDGEILKGCGIGCDENGNETEGQLYELANGCLCCTVQEEFFPVMEQLVERRGQIDHVLIETSGLALPKPLVQAFNWPSIKNSFTVDAVVTVVDGPAVASGQFADDPAAVDQLRKADPNLDHESPLHELFEDQLSAADLVILNKTDLLDEAQQAAVESTLREEIPPQVKVVRAHSGQLDLHALLGLESASEETIHLRHDHHGSADDPHHADHHHDEFDSVVVTAQAPSRDTMIAALRQVVEAHTIYRVKGFAALPGAAMRLVIQGVGRRFDSYFDRRWQAGELDASSGSALSRFVLIGADLDQRALQRALDEALNDVANALAQQV</sequence>
<dbReference type="Proteomes" id="UP000198866">
    <property type="component" value="Unassembled WGS sequence"/>
</dbReference>
<dbReference type="GO" id="GO:0005737">
    <property type="term" value="C:cytoplasm"/>
    <property type="evidence" value="ECO:0007669"/>
    <property type="project" value="TreeGrafter"/>
</dbReference>
<evidence type="ECO:0000256" key="1">
    <source>
        <dbReference type="ARBA" id="ARBA00022741"/>
    </source>
</evidence>
<dbReference type="PANTHER" id="PTHR13748">
    <property type="entry name" value="COBW-RELATED"/>
    <property type="match status" value="1"/>
</dbReference>
<dbReference type="SUPFAM" id="SSF52540">
    <property type="entry name" value="P-loop containing nucleoside triphosphate hydrolases"/>
    <property type="match status" value="1"/>
</dbReference>
<comment type="similarity">
    <text evidence="4">Belongs to the SIMIBI class G3E GTPase family. ZNG1 subfamily.</text>
</comment>
<comment type="function">
    <text evidence="5">Zinc chaperone that directly transfers zinc cofactor to target proteins, thereby activating them. Zinc is transferred from the CXCC motif in the GTPase domain to the zinc binding site in target proteins in a process requiring GTP hydrolysis.</text>
</comment>
<keyword evidence="9" id="KW-1185">Reference proteome</keyword>
<dbReference type="PANTHER" id="PTHR13748:SF62">
    <property type="entry name" value="COBW DOMAIN-CONTAINING PROTEIN"/>
    <property type="match status" value="1"/>
</dbReference>
<dbReference type="InterPro" id="IPR051316">
    <property type="entry name" value="Zinc-reg_GTPase_activator"/>
</dbReference>
<name>A0A1H6WRZ0_9BURK</name>
<evidence type="ECO:0000313" key="8">
    <source>
        <dbReference type="EMBL" id="SEJ15222.1"/>
    </source>
</evidence>
<gene>
    <name evidence="8" type="ORF">SAMN05192539_100780</name>
</gene>
<dbReference type="InterPro" id="IPR012824">
    <property type="entry name" value="CobW"/>
</dbReference>
<dbReference type="STRING" id="667676.SAMN05192539_100780"/>
<dbReference type="InterPro" id="IPR036627">
    <property type="entry name" value="CobW-likC_sf"/>
</dbReference>
<dbReference type="CDD" id="cd03112">
    <property type="entry name" value="CobW-like"/>
    <property type="match status" value="1"/>
</dbReference>
<keyword evidence="1" id="KW-0547">Nucleotide-binding</keyword>
<dbReference type="NCBIfam" id="TIGR02475">
    <property type="entry name" value="CobW"/>
    <property type="match status" value="1"/>
</dbReference>
<dbReference type="Gene3D" id="3.40.50.300">
    <property type="entry name" value="P-loop containing nucleotide triphosphate hydrolases"/>
    <property type="match status" value="1"/>
</dbReference>
<evidence type="ECO:0000256" key="2">
    <source>
        <dbReference type="ARBA" id="ARBA00022801"/>
    </source>
</evidence>
<dbReference type="InterPro" id="IPR011629">
    <property type="entry name" value="CobW-like_C"/>
</dbReference>
<evidence type="ECO:0000259" key="7">
    <source>
        <dbReference type="SMART" id="SM00833"/>
    </source>
</evidence>
<dbReference type="InterPro" id="IPR003495">
    <property type="entry name" value="CobW/HypB/UreG_nucleotide-bd"/>
</dbReference>
<protein>
    <submittedName>
        <fullName evidence="8">Cobalamin biosynthesis protein CobW</fullName>
    </submittedName>
</protein>
<dbReference type="Gene3D" id="3.30.1220.10">
    <property type="entry name" value="CobW-like, C-terminal domain"/>
    <property type="match status" value="1"/>
</dbReference>
<dbReference type="EMBL" id="FNYE01000007">
    <property type="protein sequence ID" value="SEJ15222.1"/>
    <property type="molecule type" value="Genomic_DNA"/>
</dbReference>
<organism evidence="8 9">
    <name type="scientific">Paraburkholderia diazotrophica</name>
    <dbReference type="NCBI Taxonomy" id="667676"/>
    <lineage>
        <taxon>Bacteria</taxon>
        <taxon>Pseudomonadati</taxon>
        <taxon>Pseudomonadota</taxon>
        <taxon>Betaproteobacteria</taxon>
        <taxon>Burkholderiales</taxon>
        <taxon>Burkholderiaceae</taxon>
        <taxon>Paraburkholderia</taxon>
    </lineage>
</organism>
<evidence type="ECO:0000256" key="3">
    <source>
        <dbReference type="ARBA" id="ARBA00023186"/>
    </source>
</evidence>
<evidence type="ECO:0000256" key="4">
    <source>
        <dbReference type="ARBA" id="ARBA00034320"/>
    </source>
</evidence>
<dbReference type="Pfam" id="PF07683">
    <property type="entry name" value="CobW_C"/>
    <property type="match status" value="1"/>
</dbReference>
<feature type="domain" description="CobW C-terminal" evidence="7">
    <location>
        <begin position="264"/>
        <end position="361"/>
    </location>
</feature>
<keyword evidence="2" id="KW-0378">Hydrolase</keyword>
<accession>A0A1H6WRZ0</accession>
<dbReference type="GO" id="GO:0016787">
    <property type="term" value="F:hydrolase activity"/>
    <property type="evidence" value="ECO:0007669"/>
    <property type="project" value="UniProtKB-KW"/>
</dbReference>
<dbReference type="OrthoDB" id="9808822at2"/>
<dbReference type="SMART" id="SM00833">
    <property type="entry name" value="CobW_C"/>
    <property type="match status" value="1"/>
</dbReference>
<keyword evidence="3" id="KW-0143">Chaperone</keyword>
<dbReference type="InterPro" id="IPR027417">
    <property type="entry name" value="P-loop_NTPase"/>
</dbReference>
<dbReference type="Pfam" id="PF02492">
    <property type="entry name" value="cobW"/>
    <property type="match status" value="1"/>
</dbReference>
<evidence type="ECO:0000256" key="5">
    <source>
        <dbReference type="ARBA" id="ARBA00045658"/>
    </source>
</evidence>
<dbReference type="SUPFAM" id="SSF90002">
    <property type="entry name" value="Hypothetical protein YjiA, C-terminal domain"/>
    <property type="match status" value="1"/>
</dbReference>